<gene>
    <name evidence="3" type="ORF">E6C55_05195</name>
</gene>
<dbReference type="InterPro" id="IPR002347">
    <property type="entry name" value="SDR_fam"/>
</dbReference>
<evidence type="ECO:0000256" key="1">
    <source>
        <dbReference type="ARBA" id="ARBA00006484"/>
    </source>
</evidence>
<reference evidence="3 4" key="1">
    <citation type="submission" date="2019-04" db="EMBL/GenBank/DDBJ databases">
        <title>Cohnella sp. nov. isolated from preserved vegetables.</title>
        <authorList>
            <person name="Lin S.-Y."/>
            <person name="Hung M.-H."/>
            <person name="Young C.-C."/>
        </authorList>
    </citation>
    <scope>NUCLEOTIDE SEQUENCE [LARGE SCALE GENOMIC DNA]</scope>
    <source>
        <strain evidence="3 4">CC-MHH1044</strain>
    </source>
</reference>
<protein>
    <submittedName>
        <fullName evidence="3">SDR family oxidoreductase</fullName>
    </submittedName>
</protein>
<evidence type="ECO:0000313" key="3">
    <source>
        <dbReference type="EMBL" id="THF83253.1"/>
    </source>
</evidence>
<dbReference type="InterPro" id="IPR050259">
    <property type="entry name" value="SDR"/>
</dbReference>
<dbReference type="OrthoDB" id="9803333at2"/>
<dbReference type="AlphaFoldDB" id="A0A4S4C5W7"/>
<dbReference type="EMBL" id="SSOB01000005">
    <property type="protein sequence ID" value="THF83253.1"/>
    <property type="molecule type" value="Genomic_DNA"/>
</dbReference>
<accession>A0A4S4C5W7</accession>
<name>A0A4S4C5W7_9BACL</name>
<dbReference type="FunFam" id="3.40.50.720:FF:000173">
    <property type="entry name" value="3-oxoacyl-[acyl-carrier protein] reductase"/>
    <property type="match status" value="1"/>
</dbReference>
<dbReference type="GO" id="GO:0016491">
    <property type="term" value="F:oxidoreductase activity"/>
    <property type="evidence" value="ECO:0007669"/>
    <property type="project" value="UniProtKB-KW"/>
</dbReference>
<evidence type="ECO:0000256" key="2">
    <source>
        <dbReference type="ARBA" id="ARBA00023002"/>
    </source>
</evidence>
<sequence length="254" mass="26339">MNSNGTSLAGKVALVSGASRGIGAAAAIALASRGAAVAVNYSSSEESAQAVVQLIRESGGKAEAVRADVRDPVNVLQAVAQTEAALGTIDILVNNANMAFVMKPLSEMTWEEFAQKLNDELKAAFNLTQAVLPSMLSKQWGRLIYISSNASDIALPYMAAHGSAKAALNAYAKYVALENAPHGITANIVSPGLVRTEASSHTPESVLQQMAAMTPLRRIALPDDIAGAIAFLGSDDSRFLTGTCTYVNGGSLMA</sequence>
<proteinExistence type="inferred from homology"/>
<dbReference type="PRINTS" id="PR00080">
    <property type="entry name" value="SDRFAMILY"/>
</dbReference>
<dbReference type="PANTHER" id="PTHR42879:SF2">
    <property type="entry name" value="3-OXOACYL-[ACYL-CARRIER-PROTEIN] REDUCTASE FABG"/>
    <property type="match status" value="1"/>
</dbReference>
<dbReference type="SUPFAM" id="SSF51735">
    <property type="entry name" value="NAD(P)-binding Rossmann-fold domains"/>
    <property type="match status" value="1"/>
</dbReference>
<dbReference type="InterPro" id="IPR036291">
    <property type="entry name" value="NAD(P)-bd_dom_sf"/>
</dbReference>
<dbReference type="Proteomes" id="UP000310636">
    <property type="component" value="Unassembled WGS sequence"/>
</dbReference>
<comment type="similarity">
    <text evidence="1">Belongs to the short-chain dehydrogenases/reductases (SDR) family.</text>
</comment>
<dbReference type="PANTHER" id="PTHR42879">
    <property type="entry name" value="3-OXOACYL-(ACYL-CARRIER-PROTEIN) REDUCTASE"/>
    <property type="match status" value="1"/>
</dbReference>
<keyword evidence="2" id="KW-0560">Oxidoreductase</keyword>
<evidence type="ECO:0000313" key="4">
    <source>
        <dbReference type="Proteomes" id="UP000310636"/>
    </source>
</evidence>
<dbReference type="Pfam" id="PF13561">
    <property type="entry name" value="adh_short_C2"/>
    <property type="match status" value="1"/>
</dbReference>
<keyword evidence="4" id="KW-1185">Reference proteome</keyword>
<dbReference type="PRINTS" id="PR00081">
    <property type="entry name" value="GDHRDH"/>
</dbReference>
<dbReference type="RefSeq" id="WP_136368733.1">
    <property type="nucleotide sequence ID" value="NZ_SSOB01000005.1"/>
</dbReference>
<comment type="caution">
    <text evidence="3">The sequence shown here is derived from an EMBL/GenBank/DDBJ whole genome shotgun (WGS) entry which is preliminary data.</text>
</comment>
<organism evidence="3 4">
    <name type="scientific">Cohnella fermenti</name>
    <dbReference type="NCBI Taxonomy" id="2565925"/>
    <lineage>
        <taxon>Bacteria</taxon>
        <taxon>Bacillati</taxon>
        <taxon>Bacillota</taxon>
        <taxon>Bacilli</taxon>
        <taxon>Bacillales</taxon>
        <taxon>Paenibacillaceae</taxon>
        <taxon>Cohnella</taxon>
    </lineage>
</organism>
<dbReference type="Gene3D" id="3.40.50.720">
    <property type="entry name" value="NAD(P)-binding Rossmann-like Domain"/>
    <property type="match status" value="1"/>
</dbReference>